<dbReference type="Gene3D" id="2.60.120.10">
    <property type="entry name" value="Jelly Rolls"/>
    <property type="match status" value="1"/>
</dbReference>
<dbReference type="Pfam" id="PF00190">
    <property type="entry name" value="Cupin_1"/>
    <property type="match status" value="1"/>
</dbReference>
<keyword evidence="4" id="KW-1185">Reference proteome</keyword>
<sequence length="141" mass="14599">MKPVVMVALLAASSAFAQDRTEAIDLAAANHSASLFFRGVETARLVGDNREAGLYATHARLEAGATVAPHVHDVDITTVVTSGTAYVGTGEVYDEAALVAYPEGSYFVTPAGSPHFIGAIDGAFSILDHGVGPVVTTLVER</sequence>
<dbReference type="EMBL" id="BLJE01000001">
    <property type="protein sequence ID" value="GFE63153.1"/>
    <property type="molecule type" value="Genomic_DNA"/>
</dbReference>
<organism evidence="3 4">
    <name type="scientific">Litoreibacter roseus</name>
    <dbReference type="NCBI Taxonomy" id="2601869"/>
    <lineage>
        <taxon>Bacteria</taxon>
        <taxon>Pseudomonadati</taxon>
        <taxon>Pseudomonadota</taxon>
        <taxon>Alphaproteobacteria</taxon>
        <taxon>Rhodobacterales</taxon>
        <taxon>Roseobacteraceae</taxon>
        <taxon>Litoreibacter</taxon>
    </lineage>
</organism>
<dbReference type="InterPro" id="IPR011051">
    <property type="entry name" value="RmlC_Cupin_sf"/>
</dbReference>
<feature type="signal peptide" evidence="1">
    <location>
        <begin position="1"/>
        <end position="17"/>
    </location>
</feature>
<reference evidence="3 4" key="1">
    <citation type="submission" date="2019-12" db="EMBL/GenBank/DDBJ databases">
        <title>Litoreibacter badius sp. nov., a novel bacteriochlorophyll a-containing bacterium in the genus Litoreibacter.</title>
        <authorList>
            <person name="Kanamuro M."/>
            <person name="Takabe Y."/>
            <person name="Mori K."/>
            <person name="Takaichi S."/>
            <person name="Hanada S."/>
        </authorList>
    </citation>
    <scope>NUCLEOTIDE SEQUENCE [LARGE SCALE GENOMIC DNA]</scope>
    <source>
        <strain evidence="3 4">K6</strain>
    </source>
</reference>
<feature type="chain" id="PRO_5027029577" description="Cupin type-1 domain-containing protein" evidence="1">
    <location>
        <begin position="18"/>
        <end position="141"/>
    </location>
</feature>
<gene>
    <name evidence="3" type="ORF">KIN_02270</name>
</gene>
<keyword evidence="1" id="KW-0732">Signal</keyword>
<dbReference type="Proteomes" id="UP000436822">
    <property type="component" value="Unassembled WGS sequence"/>
</dbReference>
<name>A0A6N6JA88_9RHOB</name>
<protein>
    <recommendedName>
        <fullName evidence="2">Cupin type-1 domain-containing protein</fullName>
    </recommendedName>
</protein>
<evidence type="ECO:0000259" key="2">
    <source>
        <dbReference type="Pfam" id="PF00190"/>
    </source>
</evidence>
<dbReference type="AlphaFoldDB" id="A0A6N6JA88"/>
<evidence type="ECO:0000313" key="4">
    <source>
        <dbReference type="Proteomes" id="UP000436822"/>
    </source>
</evidence>
<dbReference type="CDD" id="cd06989">
    <property type="entry name" value="cupin_DRT102"/>
    <property type="match status" value="1"/>
</dbReference>
<dbReference type="RefSeq" id="WP_159804119.1">
    <property type="nucleotide sequence ID" value="NZ_BLJE01000001.1"/>
</dbReference>
<feature type="domain" description="Cupin type-1" evidence="2">
    <location>
        <begin position="53"/>
        <end position="121"/>
    </location>
</feature>
<accession>A0A6N6JA88</accession>
<proteinExistence type="predicted"/>
<comment type="caution">
    <text evidence="3">The sequence shown here is derived from an EMBL/GenBank/DDBJ whole genome shotgun (WGS) entry which is preliminary data.</text>
</comment>
<dbReference type="OrthoDB" id="7506908at2"/>
<dbReference type="SUPFAM" id="SSF51182">
    <property type="entry name" value="RmlC-like cupins"/>
    <property type="match status" value="1"/>
</dbReference>
<evidence type="ECO:0000313" key="3">
    <source>
        <dbReference type="EMBL" id="GFE63153.1"/>
    </source>
</evidence>
<dbReference type="InterPro" id="IPR006045">
    <property type="entry name" value="Cupin_1"/>
</dbReference>
<dbReference type="InterPro" id="IPR014710">
    <property type="entry name" value="RmlC-like_jellyroll"/>
</dbReference>
<evidence type="ECO:0000256" key="1">
    <source>
        <dbReference type="SAM" id="SignalP"/>
    </source>
</evidence>